<evidence type="ECO:0000256" key="2">
    <source>
        <dbReference type="SAM" id="MobiDB-lite"/>
    </source>
</evidence>
<gene>
    <name evidence="4" type="ORF">FCALED_LOCUS5177</name>
</gene>
<sequence>MDDYRRYRKEGNDNSRKELFQGASNNQGGGAPPYGGYQQPPPSGYPPPPYSNQQQQPYGYGAPYGQQQENEEDVEEIKSQIHGVKQESLNSTLKSLQMIEQAEKSAQSTLNKLGEQSQRINYTERQLDLADAHAERAADQAAKLKKVNGSMFGFDISNPFNKKKREAAELARVQAMQDEQRASREQMRAGNWESQQRINEAMKHGQQPSGYQSGKSSQSSRSKFQFEADDEDNQIEDHLDRNLDALSSGLTRLNSMAVASGEEIKKQNSVLDRVSDKTNALDNRIVGTTHTLKKIR</sequence>
<dbReference type="SUPFAM" id="SSF58038">
    <property type="entry name" value="SNARE fusion complex"/>
    <property type="match status" value="2"/>
</dbReference>
<feature type="compositionally biased region" description="Low complexity" evidence="2">
    <location>
        <begin position="205"/>
        <end position="222"/>
    </location>
</feature>
<comment type="caution">
    <text evidence="4">The sequence shown here is derived from an EMBL/GenBank/DDBJ whole genome shotgun (WGS) entry which is preliminary data.</text>
</comment>
<dbReference type="InterPro" id="IPR000727">
    <property type="entry name" value="T_SNARE_dom"/>
</dbReference>
<dbReference type="Proteomes" id="UP000789570">
    <property type="component" value="Unassembled WGS sequence"/>
</dbReference>
<name>A0A9N9AI33_9GLOM</name>
<dbReference type="GO" id="GO:0006887">
    <property type="term" value="P:exocytosis"/>
    <property type="evidence" value="ECO:0007669"/>
    <property type="project" value="TreeGrafter"/>
</dbReference>
<dbReference type="CDD" id="cd15857">
    <property type="entry name" value="SNARE_SEC9C"/>
    <property type="match status" value="1"/>
</dbReference>
<evidence type="ECO:0000259" key="3">
    <source>
        <dbReference type="PROSITE" id="PS50192"/>
    </source>
</evidence>
<proteinExistence type="inferred from homology"/>
<dbReference type="AlphaFoldDB" id="A0A9N9AI33"/>
<accession>A0A9N9AI33</accession>
<feature type="compositionally biased region" description="Basic and acidic residues" evidence="2">
    <location>
        <begin position="9"/>
        <end position="19"/>
    </location>
</feature>
<dbReference type="CDD" id="cd15886">
    <property type="entry name" value="SNARE_SEC9N"/>
    <property type="match status" value="1"/>
</dbReference>
<dbReference type="SMART" id="SM00397">
    <property type="entry name" value="t_SNARE"/>
    <property type="match status" value="2"/>
</dbReference>
<feature type="region of interest" description="Disordered" evidence="2">
    <location>
        <begin position="1"/>
        <end position="79"/>
    </location>
</feature>
<dbReference type="GO" id="GO:0005484">
    <property type="term" value="F:SNAP receptor activity"/>
    <property type="evidence" value="ECO:0007669"/>
    <property type="project" value="TreeGrafter"/>
</dbReference>
<keyword evidence="5" id="KW-1185">Reference proteome</keyword>
<dbReference type="PANTHER" id="PTHR19305">
    <property type="entry name" value="SYNAPTOSOMAL ASSOCIATED PROTEIN"/>
    <property type="match status" value="1"/>
</dbReference>
<evidence type="ECO:0000313" key="5">
    <source>
        <dbReference type="Proteomes" id="UP000789570"/>
    </source>
</evidence>
<dbReference type="GO" id="GO:0019905">
    <property type="term" value="F:syntaxin binding"/>
    <property type="evidence" value="ECO:0007669"/>
    <property type="project" value="TreeGrafter"/>
</dbReference>
<comment type="similarity">
    <text evidence="1">Belongs to the SNAP-25 family.</text>
</comment>
<dbReference type="GO" id="GO:0006906">
    <property type="term" value="P:vesicle fusion"/>
    <property type="evidence" value="ECO:0007669"/>
    <property type="project" value="TreeGrafter"/>
</dbReference>
<evidence type="ECO:0000313" key="4">
    <source>
        <dbReference type="EMBL" id="CAG8531059.1"/>
    </source>
</evidence>
<protein>
    <submittedName>
        <fullName evidence="4">15143_t:CDS:1</fullName>
    </submittedName>
</protein>
<dbReference type="PANTHER" id="PTHR19305:SF9">
    <property type="entry name" value="SYNAPTOSOMAL-ASSOCIATED PROTEIN 29"/>
    <property type="match status" value="1"/>
</dbReference>
<dbReference type="GO" id="GO:0031201">
    <property type="term" value="C:SNARE complex"/>
    <property type="evidence" value="ECO:0007669"/>
    <property type="project" value="TreeGrafter"/>
</dbReference>
<dbReference type="PROSITE" id="PS50192">
    <property type="entry name" value="T_SNARE"/>
    <property type="match status" value="1"/>
</dbReference>
<organism evidence="4 5">
    <name type="scientific">Funneliformis caledonium</name>
    <dbReference type="NCBI Taxonomy" id="1117310"/>
    <lineage>
        <taxon>Eukaryota</taxon>
        <taxon>Fungi</taxon>
        <taxon>Fungi incertae sedis</taxon>
        <taxon>Mucoromycota</taxon>
        <taxon>Glomeromycotina</taxon>
        <taxon>Glomeromycetes</taxon>
        <taxon>Glomerales</taxon>
        <taxon>Glomeraceae</taxon>
        <taxon>Funneliformis</taxon>
    </lineage>
</organism>
<feature type="region of interest" description="Disordered" evidence="2">
    <location>
        <begin position="201"/>
        <end position="235"/>
    </location>
</feature>
<dbReference type="GO" id="GO:0005886">
    <property type="term" value="C:plasma membrane"/>
    <property type="evidence" value="ECO:0007669"/>
    <property type="project" value="TreeGrafter"/>
</dbReference>
<feature type="compositionally biased region" description="Pro residues" evidence="2">
    <location>
        <begin position="39"/>
        <end position="50"/>
    </location>
</feature>
<dbReference type="Gene3D" id="1.20.5.110">
    <property type="match status" value="2"/>
</dbReference>
<dbReference type="OrthoDB" id="18679at2759"/>
<reference evidence="4" key="1">
    <citation type="submission" date="2021-06" db="EMBL/GenBank/DDBJ databases">
        <authorList>
            <person name="Kallberg Y."/>
            <person name="Tangrot J."/>
            <person name="Rosling A."/>
        </authorList>
    </citation>
    <scope>NUCLEOTIDE SEQUENCE</scope>
    <source>
        <strain evidence="4">UK204</strain>
    </source>
</reference>
<dbReference type="EMBL" id="CAJVPQ010001082">
    <property type="protein sequence ID" value="CAG8531059.1"/>
    <property type="molecule type" value="Genomic_DNA"/>
</dbReference>
<feature type="domain" description="T-SNARE coiled-coil homology" evidence="3">
    <location>
        <begin position="233"/>
        <end position="295"/>
    </location>
</feature>
<evidence type="ECO:0000256" key="1">
    <source>
        <dbReference type="ARBA" id="ARBA00009480"/>
    </source>
</evidence>
<feature type="compositionally biased region" description="Low complexity" evidence="2">
    <location>
        <begin position="51"/>
        <end position="68"/>
    </location>
</feature>